<evidence type="ECO:0000256" key="1">
    <source>
        <dbReference type="SAM" id="Phobius"/>
    </source>
</evidence>
<protein>
    <submittedName>
        <fullName evidence="2">Uncharacterized protein</fullName>
    </submittedName>
</protein>
<dbReference type="EMBL" id="NFKE01000019">
    <property type="protein sequence ID" value="OUP31665.1"/>
    <property type="molecule type" value="Genomic_DNA"/>
</dbReference>
<feature type="transmembrane region" description="Helical" evidence="1">
    <location>
        <begin position="12"/>
        <end position="30"/>
    </location>
</feature>
<dbReference type="PROSITE" id="PS51257">
    <property type="entry name" value="PROKAR_LIPOPROTEIN"/>
    <property type="match status" value="1"/>
</dbReference>
<sequence>MKTYDLNRASRLALRIALVIAVMAGCIYSGHVEYNDDVLSGMSSDKYDFISIQINDSSQSAVVSEYMNNKQYYDSLDY</sequence>
<dbReference type="RefSeq" id="WP_087413617.1">
    <property type="nucleotide sequence ID" value="NZ_NFKE01000019.1"/>
</dbReference>
<keyword evidence="1" id="KW-1133">Transmembrane helix</keyword>
<keyword evidence="1" id="KW-0812">Transmembrane</keyword>
<accession>A0A1Y4JGN8</accession>
<proteinExistence type="predicted"/>
<keyword evidence="1" id="KW-0472">Membrane</keyword>
<name>A0A1Y4JGN8_9BACE</name>
<dbReference type="AlphaFoldDB" id="A0A1Y4JGN8"/>
<reference evidence="3" key="1">
    <citation type="submission" date="2017-04" db="EMBL/GenBank/DDBJ databases">
        <title>Function of individual gut microbiota members based on whole genome sequencing of pure cultures obtained from chicken caecum.</title>
        <authorList>
            <person name="Medvecky M."/>
            <person name="Cejkova D."/>
            <person name="Polansky O."/>
            <person name="Karasova D."/>
            <person name="Kubasova T."/>
            <person name="Cizek A."/>
            <person name="Rychlik I."/>
        </authorList>
    </citation>
    <scope>NUCLEOTIDE SEQUENCE [LARGE SCALE GENOMIC DNA]</scope>
    <source>
        <strain evidence="3">An189</strain>
    </source>
</reference>
<gene>
    <name evidence="2" type="ORF">B5F24_16410</name>
</gene>
<evidence type="ECO:0000313" key="2">
    <source>
        <dbReference type="EMBL" id="OUP31665.1"/>
    </source>
</evidence>
<evidence type="ECO:0000313" key="3">
    <source>
        <dbReference type="Proteomes" id="UP000196587"/>
    </source>
</evidence>
<comment type="caution">
    <text evidence="2">The sequence shown here is derived from an EMBL/GenBank/DDBJ whole genome shotgun (WGS) entry which is preliminary data.</text>
</comment>
<dbReference type="Proteomes" id="UP000196587">
    <property type="component" value="Unassembled WGS sequence"/>
</dbReference>
<organism evidence="2 3">
    <name type="scientific">Bacteroides clarus</name>
    <dbReference type="NCBI Taxonomy" id="626929"/>
    <lineage>
        <taxon>Bacteria</taxon>
        <taxon>Pseudomonadati</taxon>
        <taxon>Bacteroidota</taxon>
        <taxon>Bacteroidia</taxon>
        <taxon>Bacteroidales</taxon>
        <taxon>Bacteroidaceae</taxon>
        <taxon>Bacteroides</taxon>
    </lineage>
</organism>